<dbReference type="AlphaFoldDB" id="A0A9J6FVM1"/>
<proteinExistence type="predicted"/>
<dbReference type="OrthoDB" id="75807at2759"/>
<organism evidence="1 2">
    <name type="scientific">Haemaphysalis longicornis</name>
    <name type="common">Bush tick</name>
    <dbReference type="NCBI Taxonomy" id="44386"/>
    <lineage>
        <taxon>Eukaryota</taxon>
        <taxon>Metazoa</taxon>
        <taxon>Ecdysozoa</taxon>
        <taxon>Arthropoda</taxon>
        <taxon>Chelicerata</taxon>
        <taxon>Arachnida</taxon>
        <taxon>Acari</taxon>
        <taxon>Parasitiformes</taxon>
        <taxon>Ixodida</taxon>
        <taxon>Ixodoidea</taxon>
        <taxon>Ixodidae</taxon>
        <taxon>Haemaphysalinae</taxon>
        <taxon>Haemaphysalis</taxon>
    </lineage>
</organism>
<dbReference type="VEuPathDB" id="VectorBase:HLOH_060136"/>
<dbReference type="EMBL" id="JABSTR010000004">
    <property type="protein sequence ID" value="KAH9366863.1"/>
    <property type="molecule type" value="Genomic_DNA"/>
</dbReference>
<protein>
    <submittedName>
        <fullName evidence="1">Uncharacterized protein</fullName>
    </submittedName>
</protein>
<accession>A0A9J6FVM1</accession>
<reference evidence="1 2" key="1">
    <citation type="journal article" date="2020" name="Cell">
        <title>Large-Scale Comparative Analyses of Tick Genomes Elucidate Their Genetic Diversity and Vector Capacities.</title>
        <authorList>
            <consortium name="Tick Genome and Microbiome Consortium (TIGMIC)"/>
            <person name="Jia N."/>
            <person name="Wang J."/>
            <person name="Shi W."/>
            <person name="Du L."/>
            <person name="Sun Y."/>
            <person name="Zhan W."/>
            <person name="Jiang J.F."/>
            <person name="Wang Q."/>
            <person name="Zhang B."/>
            <person name="Ji P."/>
            <person name="Bell-Sakyi L."/>
            <person name="Cui X.M."/>
            <person name="Yuan T.T."/>
            <person name="Jiang B.G."/>
            <person name="Yang W.F."/>
            <person name="Lam T.T."/>
            <person name="Chang Q.C."/>
            <person name="Ding S.J."/>
            <person name="Wang X.J."/>
            <person name="Zhu J.G."/>
            <person name="Ruan X.D."/>
            <person name="Zhao L."/>
            <person name="Wei J.T."/>
            <person name="Ye R.Z."/>
            <person name="Que T.C."/>
            <person name="Du C.H."/>
            <person name="Zhou Y.H."/>
            <person name="Cheng J.X."/>
            <person name="Dai P.F."/>
            <person name="Guo W.B."/>
            <person name="Han X.H."/>
            <person name="Huang E.J."/>
            <person name="Li L.F."/>
            <person name="Wei W."/>
            <person name="Gao Y.C."/>
            <person name="Liu J.Z."/>
            <person name="Shao H.Z."/>
            <person name="Wang X."/>
            <person name="Wang C.C."/>
            <person name="Yang T.C."/>
            <person name="Huo Q.B."/>
            <person name="Li W."/>
            <person name="Chen H.Y."/>
            <person name="Chen S.E."/>
            <person name="Zhou L.G."/>
            <person name="Ni X.B."/>
            <person name="Tian J.H."/>
            <person name="Sheng Y."/>
            <person name="Liu T."/>
            <person name="Pan Y.S."/>
            <person name="Xia L.Y."/>
            <person name="Li J."/>
            <person name="Zhao F."/>
            <person name="Cao W.C."/>
        </authorList>
    </citation>
    <scope>NUCLEOTIDE SEQUENCE [LARGE SCALE GENOMIC DNA]</scope>
    <source>
        <strain evidence="1">HaeL-2018</strain>
    </source>
</reference>
<keyword evidence="2" id="KW-1185">Reference proteome</keyword>
<evidence type="ECO:0000313" key="2">
    <source>
        <dbReference type="Proteomes" id="UP000821853"/>
    </source>
</evidence>
<dbReference type="Proteomes" id="UP000821853">
    <property type="component" value="Chromosome 2"/>
</dbReference>
<evidence type="ECO:0000313" key="1">
    <source>
        <dbReference type="EMBL" id="KAH9366863.1"/>
    </source>
</evidence>
<gene>
    <name evidence="1" type="ORF">HPB48_009873</name>
</gene>
<comment type="caution">
    <text evidence="1">The sequence shown here is derived from an EMBL/GenBank/DDBJ whole genome shotgun (WGS) entry which is preliminary data.</text>
</comment>
<sequence>MKEPDYIARETNRYAEQFVARHNLSQVVWKELTLKEQSVFFAIIILQVIVQKREISVCLGEAIIPRHIIFSTIL</sequence>
<name>A0A9J6FVM1_HAELO</name>